<feature type="non-terminal residue" evidence="1">
    <location>
        <position position="1"/>
    </location>
</feature>
<dbReference type="AlphaFoldDB" id="A0A9D2LW47"/>
<organism evidence="1 2">
    <name type="scientific">Candidatus Blautia faecavium</name>
    <dbReference type="NCBI Taxonomy" id="2838487"/>
    <lineage>
        <taxon>Bacteria</taxon>
        <taxon>Bacillati</taxon>
        <taxon>Bacillota</taxon>
        <taxon>Clostridia</taxon>
        <taxon>Lachnospirales</taxon>
        <taxon>Lachnospiraceae</taxon>
        <taxon>Blautia</taxon>
    </lineage>
</organism>
<accession>A0A9D2LW47</accession>
<name>A0A9D2LW47_9FIRM</name>
<dbReference type="EMBL" id="DWYZ01000299">
    <property type="protein sequence ID" value="HJB30191.1"/>
    <property type="molecule type" value="Genomic_DNA"/>
</dbReference>
<reference evidence="1" key="2">
    <citation type="submission" date="2021-04" db="EMBL/GenBank/DDBJ databases">
        <authorList>
            <person name="Gilroy R."/>
        </authorList>
    </citation>
    <scope>NUCLEOTIDE SEQUENCE</scope>
    <source>
        <strain evidence="1">ChiSjej1B19-5720</strain>
    </source>
</reference>
<dbReference type="Proteomes" id="UP000823842">
    <property type="component" value="Unassembled WGS sequence"/>
</dbReference>
<evidence type="ECO:0000313" key="1">
    <source>
        <dbReference type="EMBL" id="HJB30191.1"/>
    </source>
</evidence>
<proteinExistence type="predicted"/>
<gene>
    <name evidence="1" type="ORF">IAA06_15570</name>
</gene>
<sequence length="86" mass="10745">IKVKKWIDTPDVKRYEAFVRDWHYFLKDVQEVLYQTEDTDKIRDLNLYVVKKFYMLPYDQERDFYPQFYERLAEGKEILKEEKAIL</sequence>
<reference evidence="1" key="1">
    <citation type="journal article" date="2021" name="PeerJ">
        <title>Extensive microbial diversity within the chicken gut microbiome revealed by metagenomics and culture.</title>
        <authorList>
            <person name="Gilroy R."/>
            <person name="Ravi A."/>
            <person name="Getino M."/>
            <person name="Pursley I."/>
            <person name="Horton D.L."/>
            <person name="Alikhan N.F."/>
            <person name="Baker D."/>
            <person name="Gharbi K."/>
            <person name="Hall N."/>
            <person name="Watson M."/>
            <person name="Adriaenssens E.M."/>
            <person name="Foster-Nyarko E."/>
            <person name="Jarju S."/>
            <person name="Secka A."/>
            <person name="Antonio M."/>
            <person name="Oren A."/>
            <person name="Chaudhuri R.R."/>
            <person name="La Ragione R."/>
            <person name="Hildebrand F."/>
            <person name="Pallen M.J."/>
        </authorList>
    </citation>
    <scope>NUCLEOTIDE SEQUENCE</scope>
    <source>
        <strain evidence="1">ChiSjej1B19-5720</strain>
    </source>
</reference>
<protein>
    <submittedName>
        <fullName evidence="1">YkgJ family cysteine cluster protein</fullName>
    </submittedName>
</protein>
<comment type="caution">
    <text evidence="1">The sequence shown here is derived from an EMBL/GenBank/DDBJ whole genome shotgun (WGS) entry which is preliminary data.</text>
</comment>
<evidence type="ECO:0000313" key="2">
    <source>
        <dbReference type="Proteomes" id="UP000823842"/>
    </source>
</evidence>